<keyword evidence="4" id="KW-1185">Reference proteome</keyword>
<reference evidence="4" key="1">
    <citation type="submission" date="2011-08" db="EMBL/GenBank/DDBJ databases">
        <authorList>
            <person name="Rombauts S."/>
        </authorList>
    </citation>
    <scope>NUCLEOTIDE SEQUENCE</scope>
    <source>
        <strain evidence="4">London</strain>
    </source>
</reference>
<proteinExistence type="predicted"/>
<keyword evidence="1" id="KW-0472">Membrane</keyword>
<accession>T1KYX1</accession>
<dbReference type="AlphaFoldDB" id="T1KYX1"/>
<keyword evidence="1" id="KW-0812">Transmembrane</keyword>
<feature type="transmembrane region" description="Helical" evidence="1">
    <location>
        <begin position="16"/>
        <end position="36"/>
    </location>
</feature>
<organism evidence="3 4">
    <name type="scientific">Tetranychus urticae</name>
    <name type="common">Two-spotted spider mite</name>
    <dbReference type="NCBI Taxonomy" id="32264"/>
    <lineage>
        <taxon>Eukaryota</taxon>
        <taxon>Metazoa</taxon>
        <taxon>Ecdysozoa</taxon>
        <taxon>Arthropoda</taxon>
        <taxon>Chelicerata</taxon>
        <taxon>Arachnida</taxon>
        <taxon>Acari</taxon>
        <taxon>Acariformes</taxon>
        <taxon>Trombidiformes</taxon>
        <taxon>Prostigmata</taxon>
        <taxon>Eleutherengona</taxon>
        <taxon>Raphignathae</taxon>
        <taxon>Tetranychoidea</taxon>
        <taxon>Tetranychidae</taxon>
        <taxon>Tetranychus</taxon>
    </lineage>
</organism>
<dbReference type="EnsemblMetazoa" id="tetur27g02230.1">
    <property type="protein sequence ID" value="tetur27g02230.1"/>
    <property type="gene ID" value="tetur27g02230"/>
</dbReference>
<feature type="signal peptide" evidence="2">
    <location>
        <begin position="1"/>
        <end position="20"/>
    </location>
</feature>
<dbReference type="Proteomes" id="UP000015104">
    <property type="component" value="Unassembled WGS sequence"/>
</dbReference>
<keyword evidence="1" id="KW-1133">Transmembrane helix</keyword>
<feature type="chain" id="PRO_5004592034" evidence="2">
    <location>
        <begin position="21"/>
        <end position="47"/>
    </location>
</feature>
<protein>
    <submittedName>
        <fullName evidence="3">Uncharacterized protein</fullName>
    </submittedName>
</protein>
<evidence type="ECO:0000313" key="3">
    <source>
        <dbReference type="EnsemblMetazoa" id="tetur27g02230.1"/>
    </source>
</evidence>
<reference evidence="3" key="2">
    <citation type="submission" date="2015-06" db="UniProtKB">
        <authorList>
            <consortium name="EnsemblMetazoa"/>
        </authorList>
    </citation>
    <scope>IDENTIFICATION</scope>
</reference>
<name>T1KYX1_TETUR</name>
<dbReference type="HOGENOM" id="CLU_3176023_0_0_1"/>
<evidence type="ECO:0000256" key="2">
    <source>
        <dbReference type="SAM" id="SignalP"/>
    </source>
</evidence>
<sequence length="47" mass="5559">MLKKLIIFLLSLLSHYYYHCCPLILINVHLINGFLLESIAQRNESRN</sequence>
<keyword evidence="2" id="KW-0732">Signal</keyword>
<evidence type="ECO:0000313" key="4">
    <source>
        <dbReference type="Proteomes" id="UP000015104"/>
    </source>
</evidence>
<dbReference type="EMBL" id="CAEY01000719">
    <property type="status" value="NOT_ANNOTATED_CDS"/>
    <property type="molecule type" value="Genomic_DNA"/>
</dbReference>
<evidence type="ECO:0000256" key="1">
    <source>
        <dbReference type="SAM" id="Phobius"/>
    </source>
</evidence>